<dbReference type="Proteomes" id="UP000199377">
    <property type="component" value="Unassembled WGS sequence"/>
</dbReference>
<keyword evidence="2" id="KW-1185">Reference proteome</keyword>
<organism evidence="1 2">
    <name type="scientific">Albimonas pacifica</name>
    <dbReference type="NCBI Taxonomy" id="1114924"/>
    <lineage>
        <taxon>Bacteria</taxon>
        <taxon>Pseudomonadati</taxon>
        <taxon>Pseudomonadota</taxon>
        <taxon>Alphaproteobacteria</taxon>
        <taxon>Rhodobacterales</taxon>
        <taxon>Paracoccaceae</taxon>
        <taxon>Albimonas</taxon>
    </lineage>
</organism>
<dbReference type="RefSeq" id="WP_092863723.1">
    <property type="nucleotide sequence ID" value="NZ_FOQH01000010.1"/>
</dbReference>
<proteinExistence type="predicted"/>
<evidence type="ECO:0000313" key="2">
    <source>
        <dbReference type="Proteomes" id="UP000199377"/>
    </source>
</evidence>
<dbReference type="EMBL" id="FOQH01000010">
    <property type="protein sequence ID" value="SFI90826.1"/>
    <property type="molecule type" value="Genomic_DNA"/>
</dbReference>
<protein>
    <submittedName>
        <fullName evidence="1">Uncharacterized protein</fullName>
    </submittedName>
</protein>
<name>A0A1I3M292_9RHOB</name>
<dbReference type="AlphaFoldDB" id="A0A1I3M292"/>
<accession>A0A1I3M292</accession>
<gene>
    <name evidence="1" type="ORF">SAMN05216258_110270</name>
</gene>
<reference evidence="1 2" key="1">
    <citation type="submission" date="2016-10" db="EMBL/GenBank/DDBJ databases">
        <authorList>
            <person name="de Groot N.N."/>
        </authorList>
    </citation>
    <scope>NUCLEOTIDE SEQUENCE [LARGE SCALE GENOMIC DNA]</scope>
    <source>
        <strain evidence="1 2">CGMCC 1.11030</strain>
    </source>
</reference>
<sequence length="79" mass="8420">MTAEVYVQFIGEDGCYMMAGVRVRCAPGNGDGSLWDEARRGVVTPLAEEGDREVVAALAGPDLRPFVEKLPVAKAIPLS</sequence>
<evidence type="ECO:0000313" key="1">
    <source>
        <dbReference type="EMBL" id="SFI90826.1"/>
    </source>
</evidence>